<sequence length="723" mass="81027">MKHFLREAALVSSNPTSRPPTLNPGQFRHHGLGLGGCLAAAINFHLLRDLTQVYGGAAKIATLLGFHPQTIRRYQLQWGLVRPGNVPFQLEYVDEDGRAHWHHCPMRPTLTLLTDAELDEVISEVLRHFPDYSRGMIFGALVSKGLVQGPPPPFCQRTVAPGRQQAFALITITNPLVFSVSFWILSSTGVHQVAVRPSGWKIIEASFAIHIYGEGRFCSPCFKMYPLTSLHQIHAQHQSQANVGFFYDLEGSHLLNLLLNRHVWLLHFLFLGKIDGDCQKWANHWNNHKLSLHGRSTSPLQIWMESQLLHGARGLEHLTPDDPRIAAPLAAVPNMGLNEEMLSQLHARQRIRIHAPESVPCSLAYVPCDPPNNPFSLQEFHNFRIWIPGWNIKRSIGYMLPQELIDEITDIACELDLSFVRVLNHVHPLFLHHARQKQFTSIFVAATHSDDKRSLGRVTSFLEDNPNLLALPKRVTFALSGLLDLVPIAHVLPRLIHVSRWHFCFTSTNLPPLTPLSHICTSVTEVKFEGDLHIDMLSMILPVLPSLRSLELEGTDCSFNLAANPSNFTFPPTFHDLLSWVTLPSLGIKMGTLWATVTTLSSVHACAVSDDAVQGIQGCVDGSAPTLLQFEVRTGWPSWSPSTWVRPFDLHRCTCLCYFKIETYATGGLEACVVTIASLNSTALESMHLELHVQSDFFQQEPYYQGLLPRLDREISRLLPGGT</sequence>
<name>A0AA39QRJ0_9AGAR</name>
<evidence type="ECO:0000313" key="3">
    <source>
        <dbReference type="Proteomes" id="UP001175228"/>
    </source>
</evidence>
<dbReference type="InterPro" id="IPR058913">
    <property type="entry name" value="Integrase_dom_put"/>
</dbReference>
<organism evidence="2 3">
    <name type="scientific">Armillaria luteobubalina</name>
    <dbReference type="NCBI Taxonomy" id="153913"/>
    <lineage>
        <taxon>Eukaryota</taxon>
        <taxon>Fungi</taxon>
        <taxon>Dikarya</taxon>
        <taxon>Basidiomycota</taxon>
        <taxon>Agaricomycotina</taxon>
        <taxon>Agaricomycetes</taxon>
        <taxon>Agaricomycetidae</taxon>
        <taxon>Agaricales</taxon>
        <taxon>Marasmiineae</taxon>
        <taxon>Physalacriaceae</taxon>
        <taxon>Armillaria</taxon>
    </lineage>
</organism>
<dbReference type="AlphaFoldDB" id="A0AA39QRJ0"/>
<evidence type="ECO:0000259" key="1">
    <source>
        <dbReference type="Pfam" id="PF24764"/>
    </source>
</evidence>
<reference evidence="2" key="1">
    <citation type="submission" date="2023-06" db="EMBL/GenBank/DDBJ databases">
        <authorList>
            <consortium name="Lawrence Berkeley National Laboratory"/>
            <person name="Ahrendt S."/>
            <person name="Sahu N."/>
            <person name="Indic B."/>
            <person name="Wong-Bajracharya J."/>
            <person name="Merenyi Z."/>
            <person name="Ke H.-M."/>
            <person name="Monk M."/>
            <person name="Kocsube S."/>
            <person name="Drula E."/>
            <person name="Lipzen A."/>
            <person name="Balint B."/>
            <person name="Henrissat B."/>
            <person name="Andreopoulos B."/>
            <person name="Martin F.M."/>
            <person name="Harder C.B."/>
            <person name="Rigling D."/>
            <person name="Ford K.L."/>
            <person name="Foster G.D."/>
            <person name="Pangilinan J."/>
            <person name="Papanicolaou A."/>
            <person name="Barry K."/>
            <person name="LaButti K."/>
            <person name="Viragh M."/>
            <person name="Koriabine M."/>
            <person name="Yan M."/>
            <person name="Riley R."/>
            <person name="Champramary S."/>
            <person name="Plett K.L."/>
            <person name="Tsai I.J."/>
            <person name="Slot J."/>
            <person name="Sipos G."/>
            <person name="Plett J."/>
            <person name="Nagy L.G."/>
            <person name="Grigoriev I.V."/>
        </authorList>
    </citation>
    <scope>NUCLEOTIDE SEQUENCE</scope>
    <source>
        <strain evidence="2">HWK02</strain>
    </source>
</reference>
<accession>A0AA39QRJ0</accession>
<proteinExistence type="predicted"/>
<protein>
    <recommendedName>
        <fullName evidence="1">Integrase core domain-containing protein</fullName>
    </recommendedName>
</protein>
<dbReference type="Proteomes" id="UP001175228">
    <property type="component" value="Unassembled WGS sequence"/>
</dbReference>
<evidence type="ECO:0000313" key="2">
    <source>
        <dbReference type="EMBL" id="KAK0506569.1"/>
    </source>
</evidence>
<comment type="caution">
    <text evidence="2">The sequence shown here is derived from an EMBL/GenBank/DDBJ whole genome shotgun (WGS) entry which is preliminary data.</text>
</comment>
<gene>
    <name evidence="2" type="ORF">EDD18DRAFT_1097835</name>
</gene>
<keyword evidence="3" id="KW-1185">Reference proteome</keyword>
<dbReference type="Pfam" id="PF24764">
    <property type="entry name" value="rva_4"/>
    <property type="match status" value="1"/>
</dbReference>
<feature type="domain" description="Integrase core" evidence="1">
    <location>
        <begin position="244"/>
        <end position="309"/>
    </location>
</feature>
<dbReference type="EMBL" id="JAUEPU010000001">
    <property type="protein sequence ID" value="KAK0506569.1"/>
    <property type="molecule type" value="Genomic_DNA"/>
</dbReference>